<evidence type="ECO:0000313" key="3">
    <source>
        <dbReference type="EnsemblMetazoa" id="GPAI043087-PA"/>
    </source>
</evidence>
<dbReference type="VEuPathDB" id="VectorBase:GPAI043087"/>
<sequence length="202" mass="22202">MSTSLLSILIICSSHCSTKTTENTNNKTEHNTALERSTNRGSTVSSVSPIYHEAAATAVKRQLSSAKITSAKFDKILRDSETSDHNSLDFYRPIAVLICSNFDYIVLKKTITSSAEISILPVNKVRNYEHSSNVILIAANGSPVPIFDKKLLNVNLGLRREFAFAFTVVSLSNPIIGADVLCKYGLPIDVKHKRSIDLLISF</sequence>
<proteinExistence type="predicted"/>
<feature type="compositionally biased region" description="Polar residues" evidence="1">
    <location>
        <begin position="34"/>
        <end position="45"/>
    </location>
</feature>
<protein>
    <submittedName>
        <fullName evidence="3">Uncharacterized protein</fullName>
    </submittedName>
</protein>
<evidence type="ECO:0000256" key="2">
    <source>
        <dbReference type="SAM" id="SignalP"/>
    </source>
</evidence>
<accession>A0A1B0AEE6</accession>
<dbReference type="AlphaFoldDB" id="A0A1B0AEE6"/>
<dbReference type="EnsemblMetazoa" id="GPAI043087-RA">
    <property type="protein sequence ID" value="GPAI043087-PA"/>
    <property type="gene ID" value="GPAI043087"/>
</dbReference>
<name>A0A1B0AEE6_GLOPL</name>
<dbReference type="Proteomes" id="UP000092445">
    <property type="component" value="Unassembled WGS sequence"/>
</dbReference>
<feature type="signal peptide" evidence="2">
    <location>
        <begin position="1"/>
        <end position="18"/>
    </location>
</feature>
<reference evidence="4" key="1">
    <citation type="submission" date="2014-03" db="EMBL/GenBank/DDBJ databases">
        <authorList>
            <person name="Aksoy S."/>
            <person name="Warren W."/>
            <person name="Wilson R.K."/>
        </authorList>
    </citation>
    <scope>NUCLEOTIDE SEQUENCE [LARGE SCALE GENOMIC DNA]</scope>
    <source>
        <strain evidence="4">IAEA</strain>
    </source>
</reference>
<feature type="region of interest" description="Disordered" evidence="1">
    <location>
        <begin position="18"/>
        <end position="45"/>
    </location>
</feature>
<feature type="chain" id="PRO_5008403831" evidence="2">
    <location>
        <begin position="19"/>
        <end position="202"/>
    </location>
</feature>
<evidence type="ECO:0000256" key="1">
    <source>
        <dbReference type="SAM" id="MobiDB-lite"/>
    </source>
</evidence>
<keyword evidence="4" id="KW-1185">Reference proteome</keyword>
<organism evidence="3 4">
    <name type="scientific">Glossina pallidipes</name>
    <name type="common">Tsetse fly</name>
    <dbReference type="NCBI Taxonomy" id="7398"/>
    <lineage>
        <taxon>Eukaryota</taxon>
        <taxon>Metazoa</taxon>
        <taxon>Ecdysozoa</taxon>
        <taxon>Arthropoda</taxon>
        <taxon>Hexapoda</taxon>
        <taxon>Insecta</taxon>
        <taxon>Pterygota</taxon>
        <taxon>Neoptera</taxon>
        <taxon>Endopterygota</taxon>
        <taxon>Diptera</taxon>
        <taxon>Brachycera</taxon>
        <taxon>Muscomorpha</taxon>
        <taxon>Hippoboscoidea</taxon>
        <taxon>Glossinidae</taxon>
        <taxon>Glossina</taxon>
    </lineage>
</organism>
<evidence type="ECO:0000313" key="4">
    <source>
        <dbReference type="Proteomes" id="UP000092445"/>
    </source>
</evidence>
<dbReference type="STRING" id="7398.A0A1B0AEE6"/>
<keyword evidence="2" id="KW-0732">Signal</keyword>
<reference evidence="3" key="2">
    <citation type="submission" date="2020-05" db="UniProtKB">
        <authorList>
            <consortium name="EnsemblMetazoa"/>
        </authorList>
    </citation>
    <scope>IDENTIFICATION</scope>
    <source>
        <strain evidence="3">IAEA</strain>
    </source>
</reference>